<dbReference type="InterPro" id="IPR029058">
    <property type="entry name" value="AB_hydrolase_fold"/>
</dbReference>
<comment type="caution">
    <text evidence="4">The sequence shown here is derived from an EMBL/GenBank/DDBJ whole genome shotgun (WGS) entry which is preliminary data.</text>
</comment>
<dbReference type="GO" id="GO:0016787">
    <property type="term" value="F:hydrolase activity"/>
    <property type="evidence" value="ECO:0007669"/>
    <property type="project" value="UniProtKB-KW"/>
</dbReference>
<dbReference type="Gene3D" id="3.40.50.1820">
    <property type="entry name" value="alpha/beta hydrolase"/>
    <property type="match status" value="1"/>
</dbReference>
<evidence type="ECO:0000256" key="1">
    <source>
        <dbReference type="ARBA" id="ARBA00022801"/>
    </source>
</evidence>
<dbReference type="Proteomes" id="UP001152533">
    <property type="component" value="Unassembled WGS sequence"/>
</dbReference>
<reference evidence="4" key="1">
    <citation type="submission" date="2022-08" db="EMBL/GenBank/DDBJ databases">
        <authorList>
            <person name="Giroux E."/>
            <person name="Giroux E."/>
        </authorList>
    </citation>
    <scope>NUCLEOTIDE SEQUENCE</scope>
    <source>
        <strain evidence="4">H1091258</strain>
    </source>
</reference>
<gene>
    <name evidence="4" type="ORF">CGXH109_LOCUS131805</name>
</gene>
<dbReference type="EMBL" id="CAMGZC010001837">
    <property type="protein sequence ID" value="CAI0653833.1"/>
    <property type="molecule type" value="Genomic_DNA"/>
</dbReference>
<organism evidence="4 5">
    <name type="scientific">Colletotrichum noveboracense</name>
    <dbReference type="NCBI Taxonomy" id="2664923"/>
    <lineage>
        <taxon>Eukaryota</taxon>
        <taxon>Fungi</taxon>
        <taxon>Dikarya</taxon>
        <taxon>Ascomycota</taxon>
        <taxon>Pezizomycotina</taxon>
        <taxon>Sordariomycetes</taxon>
        <taxon>Hypocreomycetidae</taxon>
        <taxon>Glomerellales</taxon>
        <taxon>Glomerellaceae</taxon>
        <taxon>Colletotrichum</taxon>
        <taxon>Colletotrichum gloeosporioides species complex</taxon>
    </lineage>
</organism>
<feature type="compositionally biased region" description="Polar residues" evidence="2">
    <location>
        <begin position="1"/>
        <end position="10"/>
    </location>
</feature>
<protein>
    <recommendedName>
        <fullName evidence="3">Alpha/beta hydrolase fold-3 domain-containing protein</fullName>
    </recommendedName>
</protein>
<keyword evidence="1" id="KW-0378">Hydrolase</keyword>
<dbReference type="PANTHER" id="PTHR48081">
    <property type="entry name" value="AB HYDROLASE SUPERFAMILY PROTEIN C4A8.06C"/>
    <property type="match status" value="1"/>
</dbReference>
<sequence>MKSNRLTRTVSNISNLSKSSKNGSKNGSKANSKVNSAATSRAGTPDGEYENPLENIARWRLTANAVALRSGAAFAFGLQNLSAPVPPAANRVIWLDSTLSEWSGPEKIRVDVYLPPHTKAGKPTGNFPAVVNFHGGGFILGQGTDDARWAGAVASALNAVVFSVSYRLAPGYPFPTPVEDAADSILQIVARADEFLLDKSKVFVSGFSAGGTLALASWNLLQEPERWGYELKFPVLEISGIVLFYPLLDWTITRPMKRETCGRPDMTLPKGMTDLFDASYVYPPRPRSERDDPRLSPGLMTDEMIDRLPPIHLCMCEYDMLLLEGQKFAERVQTRGGRISTRVVDTEKHAWDKPPPFTPKESVMVEYHKAIDALRGWLGLGALESDEIFDGTIPRIEITNDSEDNIQYSVTHCFIQPTETLAARASEQPMPRLV</sequence>
<evidence type="ECO:0000313" key="5">
    <source>
        <dbReference type="Proteomes" id="UP001152533"/>
    </source>
</evidence>
<evidence type="ECO:0000256" key="2">
    <source>
        <dbReference type="SAM" id="MobiDB-lite"/>
    </source>
</evidence>
<feature type="compositionally biased region" description="Low complexity" evidence="2">
    <location>
        <begin position="11"/>
        <end position="40"/>
    </location>
</feature>
<dbReference type="InterPro" id="IPR050300">
    <property type="entry name" value="GDXG_lipolytic_enzyme"/>
</dbReference>
<keyword evidence="5" id="KW-1185">Reference proteome</keyword>
<dbReference type="AlphaFoldDB" id="A0A9W4WF70"/>
<dbReference type="SUPFAM" id="SSF53474">
    <property type="entry name" value="alpha/beta-Hydrolases"/>
    <property type="match status" value="1"/>
</dbReference>
<evidence type="ECO:0000259" key="3">
    <source>
        <dbReference type="Pfam" id="PF07859"/>
    </source>
</evidence>
<proteinExistence type="predicted"/>
<name>A0A9W4WF70_9PEZI</name>
<feature type="domain" description="Alpha/beta hydrolase fold-3" evidence="3">
    <location>
        <begin position="130"/>
        <end position="351"/>
    </location>
</feature>
<evidence type="ECO:0000313" key="4">
    <source>
        <dbReference type="EMBL" id="CAI0653833.1"/>
    </source>
</evidence>
<dbReference type="Pfam" id="PF07859">
    <property type="entry name" value="Abhydrolase_3"/>
    <property type="match status" value="1"/>
</dbReference>
<accession>A0A9W4WF70</accession>
<dbReference type="InterPro" id="IPR013094">
    <property type="entry name" value="AB_hydrolase_3"/>
</dbReference>
<dbReference type="PANTHER" id="PTHR48081:SF8">
    <property type="entry name" value="ALPHA_BETA HYDROLASE FOLD-3 DOMAIN-CONTAINING PROTEIN-RELATED"/>
    <property type="match status" value="1"/>
</dbReference>
<feature type="region of interest" description="Disordered" evidence="2">
    <location>
        <begin position="1"/>
        <end position="50"/>
    </location>
</feature>